<dbReference type="CDD" id="cd00009">
    <property type="entry name" value="AAA"/>
    <property type="match status" value="1"/>
</dbReference>
<evidence type="ECO:0000256" key="3">
    <source>
        <dbReference type="ARBA" id="ARBA00023015"/>
    </source>
</evidence>
<dbReference type="InterPro" id="IPR011006">
    <property type="entry name" value="CheY-like_superfamily"/>
</dbReference>
<dbReference type="PROSITE" id="PS50110">
    <property type="entry name" value="RESPONSE_REGULATORY"/>
    <property type="match status" value="1"/>
</dbReference>
<dbReference type="Gene3D" id="1.10.8.60">
    <property type="match status" value="1"/>
</dbReference>
<dbReference type="InterPro" id="IPR027417">
    <property type="entry name" value="P-loop_NTPase"/>
</dbReference>
<dbReference type="GO" id="GO:0006355">
    <property type="term" value="P:regulation of DNA-templated transcription"/>
    <property type="evidence" value="ECO:0007669"/>
    <property type="project" value="InterPro"/>
</dbReference>
<evidence type="ECO:0000256" key="2">
    <source>
        <dbReference type="ARBA" id="ARBA00022840"/>
    </source>
</evidence>
<evidence type="ECO:0000313" key="8">
    <source>
        <dbReference type="EMBL" id="RKX69151.1"/>
    </source>
</evidence>
<dbReference type="AlphaFoldDB" id="A0A660SGN0"/>
<dbReference type="GO" id="GO:0000160">
    <property type="term" value="P:phosphorelay signal transduction system"/>
    <property type="evidence" value="ECO:0007669"/>
    <property type="project" value="InterPro"/>
</dbReference>
<keyword evidence="5" id="KW-0597">Phosphoprotein</keyword>
<evidence type="ECO:0000259" key="6">
    <source>
        <dbReference type="PROSITE" id="PS50045"/>
    </source>
</evidence>
<dbReference type="Pfam" id="PF00072">
    <property type="entry name" value="Response_reg"/>
    <property type="match status" value="1"/>
</dbReference>
<dbReference type="FunFam" id="3.40.50.300:FF:000006">
    <property type="entry name" value="DNA-binding transcriptional regulator NtrC"/>
    <property type="match status" value="1"/>
</dbReference>
<dbReference type="InterPro" id="IPR025944">
    <property type="entry name" value="Sigma_54_int_dom_CS"/>
</dbReference>
<reference evidence="8 9" key="1">
    <citation type="submission" date="2018-06" db="EMBL/GenBank/DDBJ databases">
        <title>Extensive metabolic versatility and redundancy in microbially diverse, dynamic hydrothermal sediments.</title>
        <authorList>
            <person name="Dombrowski N."/>
            <person name="Teske A."/>
            <person name="Baker B.J."/>
        </authorList>
    </citation>
    <scope>NUCLEOTIDE SEQUENCE [LARGE SCALE GENOMIC DNA]</scope>
    <source>
        <strain evidence="8">B36_G15</strain>
    </source>
</reference>
<evidence type="ECO:0000313" key="9">
    <source>
        <dbReference type="Proteomes" id="UP000268469"/>
    </source>
</evidence>
<dbReference type="InterPro" id="IPR002078">
    <property type="entry name" value="Sigma_54_int"/>
</dbReference>
<dbReference type="GO" id="GO:0005524">
    <property type="term" value="F:ATP binding"/>
    <property type="evidence" value="ECO:0007669"/>
    <property type="project" value="UniProtKB-KW"/>
</dbReference>
<dbReference type="PANTHER" id="PTHR32071:SF119">
    <property type="entry name" value="SIGMA L-DEPENDENT TRANSCRIPTIONAL REGULATOR YPLP-RELATED"/>
    <property type="match status" value="1"/>
</dbReference>
<dbReference type="InterPro" id="IPR025662">
    <property type="entry name" value="Sigma_54_int_dom_ATP-bd_1"/>
</dbReference>
<keyword evidence="1" id="KW-0547">Nucleotide-binding</keyword>
<keyword evidence="4" id="KW-0804">Transcription</keyword>
<dbReference type="Gene3D" id="3.40.50.300">
    <property type="entry name" value="P-loop containing nucleotide triphosphate hydrolases"/>
    <property type="match status" value="1"/>
</dbReference>
<dbReference type="PRINTS" id="PR01590">
    <property type="entry name" value="HTHFIS"/>
</dbReference>
<feature type="domain" description="Response regulatory" evidence="7">
    <location>
        <begin position="3"/>
        <end position="117"/>
    </location>
</feature>
<evidence type="ECO:0000256" key="1">
    <source>
        <dbReference type="ARBA" id="ARBA00022741"/>
    </source>
</evidence>
<feature type="domain" description="Sigma-54 factor interaction" evidence="6">
    <location>
        <begin position="141"/>
        <end position="365"/>
    </location>
</feature>
<protein>
    <submittedName>
        <fullName evidence="8">Sigma-54-dependent Fis family transcriptional regulator</fullName>
    </submittedName>
</protein>
<evidence type="ECO:0000256" key="4">
    <source>
        <dbReference type="ARBA" id="ARBA00023163"/>
    </source>
</evidence>
<keyword evidence="2" id="KW-0067">ATP-binding</keyword>
<dbReference type="InterPro" id="IPR001789">
    <property type="entry name" value="Sig_transdc_resp-reg_receiver"/>
</dbReference>
<keyword evidence="3" id="KW-0805">Transcription regulation</keyword>
<sequence>MSEVLVIEDKLSFADLLKRKLKELGIDSITTESGKKGLDLLTKHTFRVVILDLRLPDADGIDILKEIKEADPSIEVIIISAYGTIERAVEAMRLGAHDFIPKPVDPEHLGLIVLRLLRERRLKEEYLMIKKEWEEQIGFEIVGVSKALQEALYHLKKAAASDATVLLIGESGTGKELFAHALHRLSRRKNRPFVPINCAAIPRELLENELFGSERGAFTGATARKIGKLEIAHQGTVFLDEVADLDLSLQAKILRVIEDKTFERLGGLKPIRVDVRFVAATNRDLKTLVIEKKFREDLYYRLNVFPIALPPLRERKEDIPHLVEHFLKKLGVNKSLNQRAMDKLFSYHWPGNVRELENVIERATILCEGDLIGPSHILLPIENNFSVGSLKEAKKRSIRAVERDLIIKVLRETKGNKKAAAEKLGISYKTLLKRIKEYGID</sequence>
<dbReference type="InterPro" id="IPR009057">
    <property type="entry name" value="Homeodomain-like_sf"/>
</dbReference>
<dbReference type="PROSITE" id="PS50045">
    <property type="entry name" value="SIGMA54_INTERACT_4"/>
    <property type="match status" value="1"/>
</dbReference>
<dbReference type="Pfam" id="PF00158">
    <property type="entry name" value="Sigma54_activat"/>
    <property type="match status" value="1"/>
</dbReference>
<dbReference type="Pfam" id="PF02954">
    <property type="entry name" value="HTH_8"/>
    <property type="match status" value="1"/>
</dbReference>
<dbReference type="InterPro" id="IPR002197">
    <property type="entry name" value="HTH_Fis"/>
</dbReference>
<dbReference type="SUPFAM" id="SSF46689">
    <property type="entry name" value="Homeodomain-like"/>
    <property type="match status" value="1"/>
</dbReference>
<dbReference type="Proteomes" id="UP000268469">
    <property type="component" value="Unassembled WGS sequence"/>
</dbReference>
<dbReference type="SMART" id="SM00448">
    <property type="entry name" value="REC"/>
    <property type="match status" value="1"/>
</dbReference>
<dbReference type="GO" id="GO:0043565">
    <property type="term" value="F:sequence-specific DNA binding"/>
    <property type="evidence" value="ECO:0007669"/>
    <property type="project" value="InterPro"/>
</dbReference>
<dbReference type="PROSITE" id="PS00675">
    <property type="entry name" value="SIGMA54_INTERACT_1"/>
    <property type="match status" value="1"/>
</dbReference>
<dbReference type="InterPro" id="IPR003593">
    <property type="entry name" value="AAA+_ATPase"/>
</dbReference>
<dbReference type="Pfam" id="PF25601">
    <property type="entry name" value="AAA_lid_14"/>
    <property type="match status" value="1"/>
</dbReference>
<dbReference type="SUPFAM" id="SSF52172">
    <property type="entry name" value="CheY-like"/>
    <property type="match status" value="1"/>
</dbReference>
<evidence type="ECO:0000256" key="5">
    <source>
        <dbReference type="PROSITE-ProRule" id="PRU00169"/>
    </source>
</evidence>
<dbReference type="PANTHER" id="PTHR32071">
    <property type="entry name" value="TRANSCRIPTIONAL REGULATORY PROTEIN"/>
    <property type="match status" value="1"/>
</dbReference>
<name>A0A660SGN0_UNCW3</name>
<dbReference type="EMBL" id="QNBE01000103">
    <property type="protein sequence ID" value="RKX69151.1"/>
    <property type="molecule type" value="Genomic_DNA"/>
</dbReference>
<evidence type="ECO:0000259" key="7">
    <source>
        <dbReference type="PROSITE" id="PS50110"/>
    </source>
</evidence>
<organism evidence="8 9">
    <name type="scientific">candidate division WOR-3 bacterium</name>
    <dbReference type="NCBI Taxonomy" id="2052148"/>
    <lineage>
        <taxon>Bacteria</taxon>
        <taxon>Bacteria division WOR-3</taxon>
    </lineage>
</organism>
<comment type="caution">
    <text evidence="8">The sequence shown here is derived from an EMBL/GenBank/DDBJ whole genome shotgun (WGS) entry which is preliminary data.</text>
</comment>
<dbReference type="InterPro" id="IPR058031">
    <property type="entry name" value="AAA_lid_NorR"/>
</dbReference>
<dbReference type="Gene3D" id="3.40.50.2300">
    <property type="match status" value="1"/>
</dbReference>
<proteinExistence type="predicted"/>
<dbReference type="PROSITE" id="PS00688">
    <property type="entry name" value="SIGMA54_INTERACT_3"/>
    <property type="match status" value="1"/>
</dbReference>
<dbReference type="SMART" id="SM00382">
    <property type="entry name" value="AAA"/>
    <property type="match status" value="1"/>
</dbReference>
<gene>
    <name evidence="8" type="ORF">DRP53_09090</name>
</gene>
<accession>A0A660SGN0</accession>
<dbReference type="Gene3D" id="1.10.10.60">
    <property type="entry name" value="Homeodomain-like"/>
    <property type="match status" value="1"/>
</dbReference>
<feature type="modified residue" description="4-aspartylphosphate" evidence="5">
    <location>
        <position position="52"/>
    </location>
</feature>
<dbReference type="SUPFAM" id="SSF52540">
    <property type="entry name" value="P-loop containing nucleoside triphosphate hydrolases"/>
    <property type="match status" value="1"/>
</dbReference>